<feature type="repeat" description="Filamin" evidence="4">
    <location>
        <begin position="1365"/>
        <end position="1461"/>
    </location>
</feature>
<feature type="repeat" description="Filamin" evidence="4">
    <location>
        <begin position="1857"/>
        <end position="1949"/>
    </location>
</feature>
<feature type="repeat" description="Filamin" evidence="4">
    <location>
        <begin position="354"/>
        <end position="443"/>
    </location>
</feature>
<feature type="repeat" description="Filamin" evidence="4">
    <location>
        <begin position="1606"/>
        <end position="1675"/>
    </location>
</feature>
<feature type="compositionally biased region" description="Basic and acidic residues" evidence="5">
    <location>
        <begin position="26"/>
        <end position="36"/>
    </location>
</feature>
<gene>
    <name evidence="7" type="primary">FLNC</name>
</gene>
<dbReference type="PROSITE" id="PS00019">
    <property type="entry name" value="ACTININ_1"/>
    <property type="match status" value="1"/>
</dbReference>
<name>A0A8C6YH35_NAJNA</name>
<dbReference type="FunFam" id="2.60.40.10:FF:000001">
    <property type="entry name" value="Filamin-C isoform b"/>
    <property type="match status" value="5"/>
</dbReference>
<reference evidence="7" key="1">
    <citation type="submission" date="2025-08" db="UniProtKB">
        <authorList>
            <consortium name="Ensembl"/>
        </authorList>
    </citation>
    <scope>IDENTIFICATION</scope>
</reference>
<protein>
    <submittedName>
        <fullName evidence="7">Filamin C</fullName>
    </submittedName>
</protein>
<dbReference type="Ensembl" id="ENSNNAT00000028949.1">
    <property type="protein sequence ID" value="ENSNNAP00000027633.1"/>
    <property type="gene ID" value="ENSNNAG00000008778.1"/>
</dbReference>
<feature type="repeat" description="Filamin" evidence="4">
    <location>
        <begin position="806"/>
        <end position="898"/>
    </location>
</feature>
<feature type="repeat" description="Filamin" evidence="4">
    <location>
        <begin position="1675"/>
        <end position="1767"/>
    </location>
</feature>
<dbReference type="SMART" id="SM00557">
    <property type="entry name" value="IG_FLMN"/>
    <property type="match status" value="22"/>
</dbReference>
<feature type="repeat" description="Filamin" evidence="4">
    <location>
        <begin position="516"/>
        <end position="603"/>
    </location>
</feature>
<dbReference type="FunFam" id="2.60.40.10:FF:000115">
    <property type="entry name" value="filamin-C isoform X1"/>
    <property type="match status" value="1"/>
</dbReference>
<dbReference type="Proteomes" id="UP000694559">
    <property type="component" value="Unplaced"/>
</dbReference>
<dbReference type="InterPro" id="IPR001298">
    <property type="entry name" value="Filamin/ABP280_rpt"/>
</dbReference>
<dbReference type="Pfam" id="PF00307">
    <property type="entry name" value="CH"/>
    <property type="match status" value="1"/>
</dbReference>
<feature type="repeat" description="Filamin" evidence="4">
    <location>
        <begin position="1765"/>
        <end position="1854"/>
    </location>
</feature>
<dbReference type="InterPro" id="IPR013783">
    <property type="entry name" value="Ig-like_fold"/>
</dbReference>
<evidence type="ECO:0000259" key="6">
    <source>
        <dbReference type="PROSITE" id="PS50021"/>
    </source>
</evidence>
<evidence type="ECO:0000313" key="7">
    <source>
        <dbReference type="Ensembl" id="ENSNNAP00000027633.1"/>
    </source>
</evidence>
<dbReference type="InterPro" id="IPR044801">
    <property type="entry name" value="Filamin"/>
</dbReference>
<feature type="repeat" description="Filamin" evidence="4">
    <location>
        <begin position="1462"/>
        <end position="1543"/>
    </location>
</feature>
<keyword evidence="8" id="KW-1185">Reference proteome</keyword>
<feature type="repeat" description="Filamin" evidence="4">
    <location>
        <begin position="168"/>
        <end position="253"/>
    </location>
</feature>
<evidence type="ECO:0000256" key="4">
    <source>
        <dbReference type="PROSITE-ProRule" id="PRU00087"/>
    </source>
</evidence>
<dbReference type="FunFam" id="1.10.418.10:FF:000006">
    <property type="entry name" value="Filamin-B isoform A"/>
    <property type="match status" value="1"/>
</dbReference>
<feature type="repeat" description="Filamin" evidence="4">
    <location>
        <begin position="1269"/>
        <end position="1364"/>
    </location>
</feature>
<dbReference type="InterPro" id="IPR001589">
    <property type="entry name" value="Actinin_actin-bd_CS"/>
</dbReference>
<dbReference type="PROSITE" id="PS50021">
    <property type="entry name" value="CH"/>
    <property type="match status" value="1"/>
</dbReference>
<feature type="repeat" description="Filamin" evidence="4">
    <location>
        <begin position="899"/>
        <end position="991"/>
    </location>
</feature>
<organism evidence="7 8">
    <name type="scientific">Naja naja</name>
    <name type="common">Indian cobra</name>
    <dbReference type="NCBI Taxonomy" id="35670"/>
    <lineage>
        <taxon>Eukaryota</taxon>
        <taxon>Metazoa</taxon>
        <taxon>Chordata</taxon>
        <taxon>Craniata</taxon>
        <taxon>Vertebrata</taxon>
        <taxon>Euteleostomi</taxon>
        <taxon>Lepidosauria</taxon>
        <taxon>Squamata</taxon>
        <taxon>Bifurcata</taxon>
        <taxon>Unidentata</taxon>
        <taxon>Episquamata</taxon>
        <taxon>Toxicofera</taxon>
        <taxon>Serpentes</taxon>
        <taxon>Colubroidea</taxon>
        <taxon>Elapidae</taxon>
        <taxon>Elapinae</taxon>
        <taxon>Naja</taxon>
    </lineage>
</organism>
<dbReference type="GO" id="GO:0051015">
    <property type="term" value="F:actin filament binding"/>
    <property type="evidence" value="ECO:0007669"/>
    <property type="project" value="InterPro"/>
</dbReference>
<feature type="domain" description="Calponin-homology (CH)" evidence="6">
    <location>
        <begin position="39"/>
        <end position="153"/>
    </location>
</feature>
<feature type="region of interest" description="Disordered" evidence="5">
    <location>
        <begin position="1"/>
        <end position="36"/>
    </location>
</feature>
<evidence type="ECO:0000256" key="1">
    <source>
        <dbReference type="ARBA" id="ARBA00009238"/>
    </source>
</evidence>
<dbReference type="FunFam" id="2.60.40.10:FF:000125">
    <property type="entry name" value="filamin-B isoform X1"/>
    <property type="match status" value="1"/>
</dbReference>
<reference evidence="7" key="2">
    <citation type="submission" date="2025-09" db="UniProtKB">
        <authorList>
            <consortium name="Ensembl"/>
        </authorList>
    </citation>
    <scope>IDENTIFICATION</scope>
</reference>
<accession>A0A8C6YH35</accession>
<feature type="repeat" description="Filamin" evidence="4">
    <location>
        <begin position="255"/>
        <end position="353"/>
    </location>
</feature>
<dbReference type="FunFam" id="2.60.40.10:FF:000096">
    <property type="entry name" value="filamin-C isoform X2"/>
    <property type="match status" value="1"/>
</dbReference>
<comment type="similarity">
    <text evidence="1">Belongs to the filamin family.</text>
</comment>
<dbReference type="SUPFAM" id="SSF47576">
    <property type="entry name" value="Calponin-homology domain, CH-domain"/>
    <property type="match status" value="1"/>
</dbReference>
<feature type="repeat" description="Filamin" evidence="4">
    <location>
        <begin position="2218"/>
        <end position="2299"/>
    </location>
</feature>
<dbReference type="InterPro" id="IPR036872">
    <property type="entry name" value="CH_dom_sf"/>
</dbReference>
<feature type="repeat" description="Filamin" evidence="4">
    <location>
        <begin position="1076"/>
        <end position="1175"/>
    </location>
</feature>
<evidence type="ECO:0000313" key="8">
    <source>
        <dbReference type="Proteomes" id="UP000694559"/>
    </source>
</evidence>
<feature type="repeat" description="Filamin" evidence="4">
    <location>
        <begin position="444"/>
        <end position="480"/>
    </location>
</feature>
<proteinExistence type="inferred from homology"/>
<dbReference type="InterPro" id="IPR017868">
    <property type="entry name" value="Filamin/ABP280_repeat-like"/>
</dbReference>
<dbReference type="FunFam" id="2.60.40.10:FF:000105">
    <property type="entry name" value="filamin-C isoform X1"/>
    <property type="match status" value="1"/>
</dbReference>
<dbReference type="Gene3D" id="1.10.418.10">
    <property type="entry name" value="Calponin-like domain"/>
    <property type="match status" value="1"/>
</dbReference>
<dbReference type="FunFam" id="2.60.40.10:FF:000118">
    <property type="entry name" value="filamin-C isoform X2"/>
    <property type="match status" value="1"/>
</dbReference>
<evidence type="ECO:0000256" key="2">
    <source>
        <dbReference type="ARBA" id="ARBA00022737"/>
    </source>
</evidence>
<feature type="repeat" description="Filamin" evidence="4">
    <location>
        <begin position="707"/>
        <end position="805"/>
    </location>
</feature>
<feature type="repeat" description="Filamin" evidence="4">
    <location>
        <begin position="2337"/>
        <end position="2431"/>
    </location>
</feature>
<dbReference type="FunFam" id="2.60.40.10:FF:000157">
    <property type="entry name" value="filamin-C isoform X1"/>
    <property type="match status" value="1"/>
</dbReference>
<dbReference type="SMART" id="SM00033">
    <property type="entry name" value="CH"/>
    <property type="match status" value="1"/>
</dbReference>
<feature type="repeat" description="Filamin" evidence="4">
    <location>
        <begin position="2049"/>
        <end position="2141"/>
    </location>
</feature>
<evidence type="ECO:0000256" key="3">
    <source>
        <dbReference type="ARBA" id="ARBA00023203"/>
    </source>
</evidence>
<sequence>SSSSLSRSKFGSRAPGEEPQQEEMPATEKDLAEDAPWKKIQQNTFTRWCNEHLKCMHKRIGDLQKDLSDGLKLIGLLEVLSQKKMYRKYHARPNFRQMKLENVSVALEFLDREHIKLVSIGESTPPIRTDTHTAEGLGSGEAPLGWPHPRCFQAGPRLPFTYLSHRLPGIEPHGNTVLKPAHFTVETVEAGLGEVLVYIEDPEGHTEEAKVVANNDKNRTYSVSYVPKVAGLHKVTVLFAGQNIDRSPFEVNVGMALGDASKVTARGPGLEPVGNVANKPTYFDIYTAGAGAGDVGVVIVDPQGRRDTVEVVLEDKGDNIFRCTYRPILEGPHTIYVTFAGAQIPKSPFTVNVAEACSPNACRAMGRGLQPKGVRVKEVADFKVYTKGGPSKLPKGTEEPVKVRDVGDGVYECEYYPKVPGKYVVSITWGGHAIPRSPFEVQVAPEAGLQKVRAWGPGLETGMVGKSADFVVEAIGTEVGTLGTPILDAGKCRCDDPGSSTHLTWSLSEGWGWVGKAFGPGLEPVGCIVNKPAEFTIDARGAGKAALKIYAQDAEGTPIDIKVKDNGNGTFSCVYVPTKAIKHTIIISWGGVNIPKSPFRVSVGEGSHPNKVKVYGPGVEKTGLKANEPTYFTVDCSEAGQGDVSIGIKCAPGVVGPAEADIDFDIIKNDNDTFTVKYTPPGPGRYTIMVLFANQEIPISPFHIKVDPSHDASKVKAEGPGLNRTGVEVGKPTHFTVFTKGAGKAKLDVHFAGATKGEVVRDFEIIDNHDYSYTVKYTAVQQGNMAVTVTYGGDAIPKSPFPVYVAPPLDLGKVKVQGLNNSKLALEYTLDAVELKGPGQVDVKISSPSRRPIPCKMETGATNDVHSVKYMPPEEGQYKVDVTYDGNPVPGSPFAVEAVMPPDPTKVCAYGPGLKGGFVGKPAPFTIDTKGAGTGGLGLTVEGPCEAKIECQDNGDGSCSVSYLPTEPGEYSINILFAETHIPGSPFKVTASGPGLERGKVGEVATFTVDCSKAGDAELTIEIISDSGVKAEVLIQNNSDGTYSITYIPSFPGTYTITIKYGGHHVPKFPARVNVDPAVDTSNVKVFGPGVEPRGVLREVTTDFTVDARSLTKTGGTHVQVRVINPSGAKTDTYITDNGDGTYRVQYTPFEDGMHLVEVTYDDVPVPKSPFRVGVTEGCDPSRVRAYGPGLEGGLVNKSNRFTVETRGAGTGGLGLAIEGPSEAKMSCKDNKDGSCSVEYIPFTPGDYDVNITFGGRPIPGSPFRVPVKDVVDPSKVKCSGPGLGAGVRARVPQTFTVDCSKAGLAPLEVKVLGPSGVAEPVEVRDNGDGTHAVKYTPATDGPYTISVKYAGQEVPRSPFKIRVLPAHDASKVRASGPGLNASGIPASLPVEFTIDARDAGEGLLTVQILDPEGKPKKANIRDNRDGTYTVSYVPDMTGRYTITIKYGGDEIPYSPFRIHALPAGDASKCLVTGACLGPTIQIGEETVITVDAKAAGKGKVTCKVSTPDGAELDVDVVENHDGTFDIYYTAPEPGKYVITIRLELPNLSLPRLGVLFCSLGSPPPSLSGLSLSFCPPPFFLSSPPRQATDEPVVRPESVDAMLRPFNLVIPFAVQKGVITGEVRMPSGKTARPHITDNKNGTVTVKYAPTEKGLHEMDIKYDGNHIPGSPLQFYVDAINARHVSAYGPGLSHGMVNKPATFTIVTKDAGEGGLSLAVEGPSKAEITCKDNKDGTCTVSYLPTAPGDYNIIVRFDDKHIPGSPFTAKITGDDSMRTSQLNVGTSTDVSLKITESDLSLLTASIRAPSGNEEPCLLKRLPNRHIGISFTPKEVGEHVVSVKKSGKHVTNSPFKIMVGQSEIGDASKVKVSGKGLMEGRTFEMSEFIVDTRTAGYGGLGLSIEGPSKVDINCEDMEDGTCKVTYSPTEPGNYIINIKFADKHVPGSPFTVKVTGEGRMKESITRRRQAPSIATVGSTCDLNLKIPGEAGLQAMTAQVTSPSGKMAEAEIIEGEDSAYSVRFVPQEMGPHTVNVKYRGQHVPGSPFQFTVGPLGEGGSHKVRAGGPGLERGVASVPAEFSIWTREAGAGGLSIAVEGPSKAEIAFEDRKDGSCGVSYVVQEPGDYEVSIKFNDEHIPDSPFVVPVASLSDDARRLTVTSLQVSMEENSCSSGLNCGVLVKGYLNCWQNSATPSKVLACFQQLGHGTNTPNSPLKILCVTLPPGHTTGPSAAWVSSEFLVKTRNAGSGALSVTIDGPSKVQMDCQECPEGHKVTYMPMAPGSYLISIKYGGPQHIVGSPFKAKVTGPRLSGGHSLHETSTVLVETVTKATSSVGGSYSALPKFSSDASKVVARGPGLSKAFVGQKNTFTVDCSKAGTNMLMVGVHGPKTPCDEVYVKHMGNRVYSVTYTVKEKGDYILIVKWGDEGVPGSPYQVSVP</sequence>
<dbReference type="FunFam" id="2.60.40.10:FF:000042">
    <property type="entry name" value="Filamin-B isoform B"/>
    <property type="match status" value="2"/>
</dbReference>
<dbReference type="OrthoDB" id="5334309at2759"/>
<feature type="compositionally biased region" description="Low complexity" evidence="5">
    <location>
        <begin position="1"/>
        <end position="12"/>
    </location>
</feature>
<dbReference type="FunFam" id="2.60.40.10:FF:000126">
    <property type="entry name" value="filamin-C isoform X1"/>
    <property type="match status" value="1"/>
</dbReference>
<dbReference type="SUPFAM" id="SSF81296">
    <property type="entry name" value="E set domains"/>
    <property type="match status" value="23"/>
</dbReference>
<dbReference type="FunFam" id="2.60.40.10:FF:000007">
    <property type="entry name" value="Filamin-B isoform C"/>
    <property type="match status" value="2"/>
</dbReference>
<dbReference type="FunFam" id="2.60.40.10:FF:000138">
    <property type="entry name" value="filamin-B isoform X1"/>
    <property type="match status" value="1"/>
</dbReference>
<feature type="repeat" description="Filamin" evidence="4">
    <location>
        <begin position="604"/>
        <end position="706"/>
    </location>
</feature>
<keyword evidence="2" id="KW-0677">Repeat</keyword>
<dbReference type="Gene3D" id="2.60.40.10">
    <property type="entry name" value="Immunoglobulins"/>
    <property type="match status" value="22"/>
</dbReference>
<dbReference type="GO" id="GO:0030036">
    <property type="term" value="P:actin cytoskeleton organization"/>
    <property type="evidence" value="ECO:0007669"/>
    <property type="project" value="InterPro"/>
</dbReference>
<dbReference type="FunFam" id="2.60.40.10:FF:000168">
    <property type="entry name" value="filamin-C isoform X2"/>
    <property type="match status" value="1"/>
</dbReference>
<feature type="repeat" description="Filamin" evidence="4">
    <location>
        <begin position="1947"/>
        <end position="2046"/>
    </location>
</feature>
<dbReference type="PANTHER" id="PTHR38537">
    <property type="entry name" value="JITTERBUG, ISOFORM N"/>
    <property type="match status" value="1"/>
</dbReference>
<dbReference type="InterPro" id="IPR001715">
    <property type="entry name" value="CH_dom"/>
</dbReference>
<dbReference type="PROSITE" id="PS50194">
    <property type="entry name" value="FILAMIN_REPEAT"/>
    <property type="match status" value="23"/>
</dbReference>
<dbReference type="InterPro" id="IPR014756">
    <property type="entry name" value="Ig_E-set"/>
</dbReference>
<dbReference type="GeneTree" id="ENSGT00940000153588"/>
<evidence type="ECO:0000256" key="5">
    <source>
        <dbReference type="SAM" id="MobiDB-lite"/>
    </source>
</evidence>
<dbReference type="FunFam" id="2.60.40.10:FF:000079">
    <property type="entry name" value="Filamin-B isoform C"/>
    <property type="match status" value="1"/>
</dbReference>
<keyword evidence="3" id="KW-0009">Actin-binding</keyword>
<feature type="repeat" description="Filamin" evidence="4">
    <location>
        <begin position="1176"/>
        <end position="1268"/>
    </location>
</feature>
<feature type="repeat" description="Filamin" evidence="4">
    <location>
        <begin position="988"/>
        <end position="1075"/>
    </location>
</feature>
<dbReference type="PANTHER" id="PTHR38537:SF12">
    <property type="entry name" value="FILAMIN-C"/>
    <property type="match status" value="1"/>
</dbReference>
<dbReference type="Pfam" id="PF00630">
    <property type="entry name" value="Filamin"/>
    <property type="match status" value="21"/>
</dbReference>